<name>A0A8J7GR62_9ACTN</name>
<organism evidence="1 2">
    <name type="scientific">Longispora fulva</name>
    <dbReference type="NCBI Taxonomy" id="619741"/>
    <lineage>
        <taxon>Bacteria</taxon>
        <taxon>Bacillati</taxon>
        <taxon>Actinomycetota</taxon>
        <taxon>Actinomycetes</taxon>
        <taxon>Micromonosporales</taxon>
        <taxon>Micromonosporaceae</taxon>
        <taxon>Longispora</taxon>
    </lineage>
</organism>
<evidence type="ECO:0000313" key="1">
    <source>
        <dbReference type="EMBL" id="MBG6136648.1"/>
    </source>
</evidence>
<dbReference type="Proteomes" id="UP000622552">
    <property type="component" value="Unassembled WGS sequence"/>
</dbReference>
<sequence length="40" mass="4577">MLLGDGIRLWDGIGADWKDLQTTRVTAADGVTHLYYHFNR</sequence>
<protein>
    <submittedName>
        <fullName evidence="1">Uncharacterized protein</fullName>
    </submittedName>
</protein>
<gene>
    <name evidence="1" type="ORF">IW245_002842</name>
</gene>
<comment type="caution">
    <text evidence="1">The sequence shown here is derived from an EMBL/GenBank/DDBJ whole genome shotgun (WGS) entry which is preliminary data.</text>
</comment>
<evidence type="ECO:0000313" key="2">
    <source>
        <dbReference type="Proteomes" id="UP000622552"/>
    </source>
</evidence>
<dbReference type="EMBL" id="JADOUF010000001">
    <property type="protein sequence ID" value="MBG6136648.1"/>
    <property type="molecule type" value="Genomic_DNA"/>
</dbReference>
<dbReference type="AlphaFoldDB" id="A0A8J7GR62"/>
<proteinExistence type="predicted"/>
<reference evidence="1" key="1">
    <citation type="submission" date="2020-11" db="EMBL/GenBank/DDBJ databases">
        <title>Sequencing the genomes of 1000 actinobacteria strains.</title>
        <authorList>
            <person name="Klenk H.-P."/>
        </authorList>
    </citation>
    <scope>NUCLEOTIDE SEQUENCE</scope>
    <source>
        <strain evidence="1">DSM 45356</strain>
    </source>
</reference>
<accession>A0A8J7GR62</accession>
<keyword evidence="2" id="KW-1185">Reference proteome</keyword>